<evidence type="ECO:0000313" key="3">
    <source>
        <dbReference type="Proteomes" id="UP000799302"/>
    </source>
</evidence>
<protein>
    <submittedName>
        <fullName evidence="2">Uncharacterized protein</fullName>
    </submittedName>
</protein>
<gene>
    <name evidence="2" type="ORF">BT63DRAFT_416838</name>
</gene>
<feature type="region of interest" description="Disordered" evidence="1">
    <location>
        <begin position="76"/>
        <end position="113"/>
    </location>
</feature>
<sequence>MKEPRTAGNCRGRRKELSRRREDSTSEDEIRWCREDTSLEDGGRKLGGHKLGGCEFGGVSLKDELRRRMEDVGLEGVSKSGELEGRAGGSYDDPRRRREDGEGRIREEFPTESGIEESKQFFDGGSRCDTHVWRSRKTFAMLFVLFRRVKEVEKMLSLSNGRKCARGSTREGIRRQRA</sequence>
<dbReference type="Proteomes" id="UP000799302">
    <property type="component" value="Unassembled WGS sequence"/>
</dbReference>
<feature type="region of interest" description="Disordered" evidence="1">
    <location>
        <begin position="1"/>
        <end position="29"/>
    </location>
</feature>
<name>A0A6A6U6A2_9PEZI</name>
<feature type="compositionally biased region" description="Basic and acidic residues" evidence="1">
    <location>
        <begin position="92"/>
        <end position="109"/>
    </location>
</feature>
<evidence type="ECO:0000256" key="1">
    <source>
        <dbReference type="SAM" id="MobiDB-lite"/>
    </source>
</evidence>
<proteinExistence type="predicted"/>
<feature type="compositionally biased region" description="Basic and acidic residues" evidence="1">
    <location>
        <begin position="19"/>
        <end position="29"/>
    </location>
</feature>
<organism evidence="2 3">
    <name type="scientific">Microthyrium microscopicum</name>
    <dbReference type="NCBI Taxonomy" id="703497"/>
    <lineage>
        <taxon>Eukaryota</taxon>
        <taxon>Fungi</taxon>
        <taxon>Dikarya</taxon>
        <taxon>Ascomycota</taxon>
        <taxon>Pezizomycotina</taxon>
        <taxon>Dothideomycetes</taxon>
        <taxon>Dothideomycetes incertae sedis</taxon>
        <taxon>Microthyriales</taxon>
        <taxon>Microthyriaceae</taxon>
        <taxon>Microthyrium</taxon>
    </lineage>
</organism>
<keyword evidence="3" id="KW-1185">Reference proteome</keyword>
<reference evidence="2" key="1">
    <citation type="journal article" date="2020" name="Stud. Mycol.">
        <title>101 Dothideomycetes genomes: a test case for predicting lifestyles and emergence of pathogens.</title>
        <authorList>
            <person name="Haridas S."/>
            <person name="Albert R."/>
            <person name="Binder M."/>
            <person name="Bloem J."/>
            <person name="Labutti K."/>
            <person name="Salamov A."/>
            <person name="Andreopoulos B."/>
            <person name="Baker S."/>
            <person name="Barry K."/>
            <person name="Bills G."/>
            <person name="Bluhm B."/>
            <person name="Cannon C."/>
            <person name="Castanera R."/>
            <person name="Culley D."/>
            <person name="Daum C."/>
            <person name="Ezra D."/>
            <person name="Gonzalez J."/>
            <person name="Henrissat B."/>
            <person name="Kuo A."/>
            <person name="Liang C."/>
            <person name="Lipzen A."/>
            <person name="Lutzoni F."/>
            <person name="Magnuson J."/>
            <person name="Mondo S."/>
            <person name="Nolan M."/>
            <person name="Ohm R."/>
            <person name="Pangilinan J."/>
            <person name="Park H.-J."/>
            <person name="Ramirez L."/>
            <person name="Alfaro M."/>
            <person name="Sun H."/>
            <person name="Tritt A."/>
            <person name="Yoshinaga Y."/>
            <person name="Zwiers L.-H."/>
            <person name="Turgeon B."/>
            <person name="Goodwin S."/>
            <person name="Spatafora J."/>
            <person name="Crous P."/>
            <person name="Grigoriev I."/>
        </authorList>
    </citation>
    <scope>NUCLEOTIDE SEQUENCE</scope>
    <source>
        <strain evidence="2">CBS 115976</strain>
    </source>
</reference>
<accession>A0A6A6U6A2</accession>
<dbReference type="AlphaFoldDB" id="A0A6A6U6A2"/>
<evidence type="ECO:0000313" key="2">
    <source>
        <dbReference type="EMBL" id="KAF2666474.1"/>
    </source>
</evidence>
<dbReference type="EMBL" id="MU004239">
    <property type="protein sequence ID" value="KAF2666474.1"/>
    <property type="molecule type" value="Genomic_DNA"/>
</dbReference>